<evidence type="ECO:0000313" key="3">
    <source>
        <dbReference type="EMBL" id="MDH4572445.1"/>
    </source>
</evidence>
<evidence type="ECO:0000256" key="1">
    <source>
        <dbReference type="SAM" id="MobiDB-lite"/>
    </source>
</evidence>
<dbReference type="Gene3D" id="1.10.8.1180">
    <property type="match status" value="1"/>
</dbReference>
<feature type="domain" description="DnaT DNA-binding" evidence="2">
    <location>
        <begin position="14"/>
        <end position="84"/>
    </location>
</feature>
<reference evidence="3" key="2">
    <citation type="submission" date="2017-11" db="EMBL/GenBank/DDBJ databases">
        <authorList>
            <person name="Das S.K."/>
        </authorList>
    </citation>
    <scope>NUCLEOTIDE SEQUENCE</scope>
    <source>
        <strain evidence="3">S4-41</strain>
    </source>
</reference>
<name>A0ABT6I5D6_9GAMM</name>
<organism evidence="3 4">
    <name type="scientific">Salinicola acroporae</name>
    <dbReference type="NCBI Taxonomy" id="1541440"/>
    <lineage>
        <taxon>Bacteria</taxon>
        <taxon>Pseudomonadati</taxon>
        <taxon>Pseudomonadota</taxon>
        <taxon>Gammaproteobacteria</taxon>
        <taxon>Oceanospirillales</taxon>
        <taxon>Halomonadaceae</taxon>
        <taxon>Salinicola</taxon>
    </lineage>
</organism>
<gene>
    <name evidence="3" type="ORF">CUR86_08235</name>
</gene>
<accession>A0ABT6I5D6</accession>
<proteinExistence type="predicted"/>
<dbReference type="Pfam" id="PF17948">
    <property type="entry name" value="DnaT"/>
    <property type="match status" value="1"/>
</dbReference>
<dbReference type="EMBL" id="PGFS01000001">
    <property type="protein sequence ID" value="MDH4572445.1"/>
    <property type="molecule type" value="Genomic_DNA"/>
</dbReference>
<dbReference type="RefSeq" id="WP_280337900.1">
    <property type="nucleotide sequence ID" value="NZ_PGFS01000001.1"/>
</dbReference>
<feature type="compositionally biased region" description="Basic and acidic residues" evidence="1">
    <location>
        <begin position="106"/>
        <end position="115"/>
    </location>
</feature>
<dbReference type="InterPro" id="IPR040480">
    <property type="entry name" value="DnaT_DNA_bind"/>
</dbReference>
<evidence type="ECO:0000313" key="4">
    <source>
        <dbReference type="Proteomes" id="UP001162135"/>
    </source>
</evidence>
<evidence type="ECO:0000259" key="2">
    <source>
        <dbReference type="Pfam" id="PF17948"/>
    </source>
</evidence>
<sequence length="132" mass="14826">MADDGQPLTGARQFPMTLDWQPDSEQFTAACLRAGLPFETMINPAQLANFTAHHADSGRRYGAMAWTQKLVDWIRRDLSQSHTKPTGGAHANGRQRTPSRRLTAAEARERDRQQREQPAGGQCFEGEWRPGH</sequence>
<comment type="caution">
    <text evidence="3">The sequence shown here is derived from an EMBL/GenBank/DDBJ whole genome shotgun (WGS) entry which is preliminary data.</text>
</comment>
<keyword evidence="4" id="KW-1185">Reference proteome</keyword>
<reference evidence="3" key="1">
    <citation type="journal article" date="2015" name="Antonie Van Leeuwenhoek">
        <title>Comparative 16S rRNA signatures and multilocus sequence analysis for the genus Salinicola and description of Salinicola acroporae sp. nov., isolated from coral Acropora digitifera.</title>
        <authorList>
            <person name="Lepcha R.T."/>
            <person name="Poddar A."/>
            <person name="Schumann P."/>
            <person name="Das S.K."/>
        </authorList>
    </citation>
    <scope>NUCLEOTIDE SEQUENCE</scope>
    <source>
        <strain evidence="3">S4-41</strain>
    </source>
</reference>
<feature type="region of interest" description="Disordered" evidence="1">
    <location>
        <begin position="77"/>
        <end position="132"/>
    </location>
</feature>
<protein>
    <recommendedName>
        <fullName evidence="2">DnaT DNA-binding domain-containing protein</fullName>
    </recommendedName>
</protein>
<dbReference type="Proteomes" id="UP001162135">
    <property type="component" value="Unassembled WGS sequence"/>
</dbReference>